<proteinExistence type="predicted"/>
<keyword evidence="1" id="KW-1133">Transmembrane helix</keyword>
<name>A0A239WTC0_STRAI</name>
<dbReference type="RefSeq" id="WP_095122043.1">
    <property type="nucleotide sequence ID" value="NZ_LT906454.1"/>
</dbReference>
<evidence type="ECO:0000313" key="3">
    <source>
        <dbReference type="Proteomes" id="UP000215144"/>
    </source>
</evidence>
<evidence type="ECO:0000256" key="1">
    <source>
        <dbReference type="SAM" id="Phobius"/>
    </source>
</evidence>
<feature type="transmembrane region" description="Helical" evidence="1">
    <location>
        <begin position="12"/>
        <end position="29"/>
    </location>
</feature>
<dbReference type="EMBL" id="LT906454">
    <property type="protein sequence ID" value="SNV37380.1"/>
    <property type="molecule type" value="Genomic_DNA"/>
</dbReference>
<gene>
    <name evidence="2" type="ORF">SAMEA4504048_00680</name>
</gene>
<evidence type="ECO:0000313" key="2">
    <source>
        <dbReference type="EMBL" id="SNV37380.1"/>
    </source>
</evidence>
<dbReference type="Proteomes" id="UP000215144">
    <property type="component" value="Chromosome 1"/>
</dbReference>
<accession>A0A239WTC0</accession>
<reference evidence="2 3" key="1">
    <citation type="submission" date="2017-06" db="EMBL/GenBank/DDBJ databases">
        <authorList>
            <consortium name="Pathogen Informatics"/>
        </authorList>
    </citation>
    <scope>NUCLEOTIDE SEQUENCE [LARGE SCALE GENOMIC DNA]</scope>
    <source>
        <strain evidence="2 3">NCTC11291</strain>
    </source>
</reference>
<keyword evidence="1" id="KW-0472">Membrane</keyword>
<feature type="transmembrane region" description="Helical" evidence="1">
    <location>
        <begin position="35"/>
        <end position="57"/>
    </location>
</feature>
<dbReference type="KEGG" id="saco:SAME_00680"/>
<dbReference type="AlphaFoldDB" id="A0A239WTC0"/>
<keyword evidence="1" id="KW-0812">Transmembrane</keyword>
<protein>
    <submittedName>
        <fullName evidence="2">Uncharacterized protein</fullName>
    </submittedName>
</protein>
<sequence length="62" mass="7000">MTKKKRITNPGKIDLGFYMVLGDLGALLADNLPWLFAINTFIITVVALCLDSLFHYAKSWIK</sequence>
<organism evidence="2 3">
    <name type="scientific">Streptococcus acidominimus</name>
    <dbReference type="NCBI Taxonomy" id="1326"/>
    <lineage>
        <taxon>Bacteria</taxon>
        <taxon>Bacillati</taxon>
        <taxon>Bacillota</taxon>
        <taxon>Bacilli</taxon>
        <taxon>Lactobacillales</taxon>
        <taxon>Streptococcaceae</taxon>
        <taxon>Streptococcus</taxon>
    </lineage>
</organism>